<dbReference type="NCBIfam" id="NF011245">
    <property type="entry name" value="PRK14651.1"/>
    <property type="match status" value="1"/>
</dbReference>
<comment type="caution">
    <text evidence="18">The sequence shown here is derived from an EMBL/GenBank/DDBJ whole genome shotgun (WGS) entry which is preliminary data.</text>
</comment>
<evidence type="ECO:0000256" key="16">
    <source>
        <dbReference type="HAMAP-Rule" id="MF_00037"/>
    </source>
</evidence>
<keyword evidence="12 16" id="KW-0560">Oxidoreductase</keyword>
<keyword evidence="6 16" id="KW-0132">Cell division</keyword>
<comment type="function">
    <text evidence="2 16">Cell wall formation.</text>
</comment>
<dbReference type="NCBIfam" id="TIGR00179">
    <property type="entry name" value="murB"/>
    <property type="match status" value="1"/>
</dbReference>
<feature type="domain" description="FAD-binding PCMH-type" evidence="17">
    <location>
        <begin position="19"/>
        <end position="186"/>
    </location>
</feature>
<reference evidence="18 19" key="1">
    <citation type="submission" date="2020-08" db="EMBL/GenBank/DDBJ databases">
        <title>Genomic Encyclopedia of Type Strains, Phase IV (KMG-IV): sequencing the most valuable type-strain genomes for metagenomic binning, comparative biology and taxonomic classification.</title>
        <authorList>
            <person name="Goeker M."/>
        </authorList>
    </citation>
    <scope>NUCLEOTIDE SEQUENCE [LARGE SCALE GENOMIC DNA]</scope>
    <source>
        <strain evidence="18 19">DSM 21458</strain>
    </source>
</reference>
<keyword evidence="14 16" id="KW-0961">Cell wall biogenesis/degradation</keyword>
<evidence type="ECO:0000256" key="10">
    <source>
        <dbReference type="ARBA" id="ARBA00022960"/>
    </source>
</evidence>
<dbReference type="GO" id="GO:0009252">
    <property type="term" value="P:peptidoglycan biosynthetic process"/>
    <property type="evidence" value="ECO:0007669"/>
    <property type="project" value="UniProtKB-UniRule"/>
</dbReference>
<keyword evidence="8 16" id="KW-0274">FAD</keyword>
<dbReference type="EMBL" id="JACHHG010000004">
    <property type="protein sequence ID" value="MBB6098001.1"/>
    <property type="molecule type" value="Genomic_DNA"/>
</dbReference>
<keyword evidence="19" id="KW-1185">Reference proteome</keyword>
<dbReference type="EC" id="1.3.1.98" evidence="16"/>
<dbReference type="Pfam" id="PF01565">
    <property type="entry name" value="FAD_binding_4"/>
    <property type="match status" value="1"/>
</dbReference>
<feature type="active site" evidence="16">
    <location>
        <position position="166"/>
    </location>
</feature>
<dbReference type="Pfam" id="PF02873">
    <property type="entry name" value="MurB_C"/>
    <property type="match status" value="1"/>
</dbReference>
<dbReference type="InterPro" id="IPR016166">
    <property type="entry name" value="FAD-bd_PCMH"/>
</dbReference>
<dbReference type="Gene3D" id="3.30.465.10">
    <property type="match status" value="1"/>
</dbReference>
<dbReference type="InterPro" id="IPR036635">
    <property type="entry name" value="MurB_C_sf"/>
</dbReference>
<dbReference type="PANTHER" id="PTHR21071">
    <property type="entry name" value="UDP-N-ACETYLENOLPYRUVOYLGLUCOSAMINE REDUCTASE"/>
    <property type="match status" value="1"/>
</dbReference>
<evidence type="ECO:0000313" key="18">
    <source>
        <dbReference type="EMBL" id="MBB6098001.1"/>
    </source>
</evidence>
<evidence type="ECO:0000256" key="9">
    <source>
        <dbReference type="ARBA" id="ARBA00022857"/>
    </source>
</evidence>
<feature type="active site" evidence="16">
    <location>
        <position position="279"/>
    </location>
</feature>
<dbReference type="InterPro" id="IPR016169">
    <property type="entry name" value="FAD-bd_PCMH_sub2"/>
</dbReference>
<dbReference type="SUPFAM" id="SSF56194">
    <property type="entry name" value="Uridine diphospho-N-Acetylenolpyruvylglucosamine reductase, MurB, C-terminal domain"/>
    <property type="match status" value="1"/>
</dbReference>
<proteinExistence type="inferred from homology"/>
<dbReference type="AlphaFoldDB" id="A0A841HWV8"/>
<evidence type="ECO:0000259" key="17">
    <source>
        <dbReference type="PROSITE" id="PS51387"/>
    </source>
</evidence>
<evidence type="ECO:0000256" key="15">
    <source>
        <dbReference type="ARBA" id="ARBA00048914"/>
    </source>
</evidence>
<dbReference type="Proteomes" id="UP000569951">
    <property type="component" value="Unassembled WGS sequence"/>
</dbReference>
<dbReference type="GO" id="GO:0008762">
    <property type="term" value="F:UDP-N-acetylmuramate dehydrogenase activity"/>
    <property type="evidence" value="ECO:0007669"/>
    <property type="project" value="UniProtKB-UniRule"/>
</dbReference>
<dbReference type="InterPro" id="IPR011601">
    <property type="entry name" value="MurB_C"/>
</dbReference>
<evidence type="ECO:0000256" key="4">
    <source>
        <dbReference type="ARBA" id="ARBA00004752"/>
    </source>
</evidence>
<dbReference type="GO" id="GO:0071555">
    <property type="term" value="P:cell wall organization"/>
    <property type="evidence" value="ECO:0007669"/>
    <property type="project" value="UniProtKB-KW"/>
</dbReference>
<evidence type="ECO:0000256" key="6">
    <source>
        <dbReference type="ARBA" id="ARBA00022618"/>
    </source>
</evidence>
<comment type="cofactor">
    <cofactor evidence="1 16">
        <name>FAD</name>
        <dbReference type="ChEBI" id="CHEBI:57692"/>
    </cofactor>
</comment>
<dbReference type="GO" id="GO:0071949">
    <property type="term" value="F:FAD binding"/>
    <property type="evidence" value="ECO:0007669"/>
    <property type="project" value="InterPro"/>
</dbReference>
<dbReference type="UniPathway" id="UPA00219"/>
<evidence type="ECO:0000256" key="5">
    <source>
        <dbReference type="ARBA" id="ARBA00022490"/>
    </source>
</evidence>
<keyword evidence="5 16" id="KW-0963">Cytoplasm</keyword>
<organism evidence="18 19">
    <name type="scientific">Deinobacterium chartae</name>
    <dbReference type="NCBI Taxonomy" id="521158"/>
    <lineage>
        <taxon>Bacteria</taxon>
        <taxon>Thermotogati</taxon>
        <taxon>Deinococcota</taxon>
        <taxon>Deinococci</taxon>
        <taxon>Deinococcales</taxon>
        <taxon>Deinococcaceae</taxon>
        <taxon>Deinobacterium</taxon>
    </lineage>
</organism>
<evidence type="ECO:0000256" key="3">
    <source>
        <dbReference type="ARBA" id="ARBA00004496"/>
    </source>
</evidence>
<accession>A0A841HWV8</accession>
<feature type="active site" description="Proton donor" evidence="16">
    <location>
        <position position="213"/>
    </location>
</feature>
<evidence type="ECO:0000313" key="19">
    <source>
        <dbReference type="Proteomes" id="UP000569951"/>
    </source>
</evidence>
<dbReference type="RefSeq" id="WP_183985979.1">
    <property type="nucleotide sequence ID" value="NZ_JACHHG010000004.1"/>
</dbReference>
<evidence type="ECO:0000256" key="13">
    <source>
        <dbReference type="ARBA" id="ARBA00023306"/>
    </source>
</evidence>
<dbReference type="GO" id="GO:0005829">
    <property type="term" value="C:cytosol"/>
    <property type="evidence" value="ECO:0007669"/>
    <property type="project" value="TreeGrafter"/>
</dbReference>
<gene>
    <name evidence="16" type="primary">murB</name>
    <name evidence="18" type="ORF">HNR42_001424</name>
</gene>
<evidence type="ECO:0000256" key="7">
    <source>
        <dbReference type="ARBA" id="ARBA00022630"/>
    </source>
</evidence>
<comment type="catalytic activity">
    <reaction evidence="15 16">
        <text>UDP-N-acetyl-alpha-D-muramate + NADP(+) = UDP-N-acetyl-3-O-(1-carboxyvinyl)-alpha-D-glucosamine + NADPH + H(+)</text>
        <dbReference type="Rhea" id="RHEA:12248"/>
        <dbReference type="ChEBI" id="CHEBI:15378"/>
        <dbReference type="ChEBI" id="CHEBI:57783"/>
        <dbReference type="ChEBI" id="CHEBI:58349"/>
        <dbReference type="ChEBI" id="CHEBI:68483"/>
        <dbReference type="ChEBI" id="CHEBI:70757"/>
        <dbReference type="EC" id="1.3.1.98"/>
    </reaction>
</comment>
<dbReference type="InterPro" id="IPR006094">
    <property type="entry name" value="Oxid_FAD_bind_N"/>
</dbReference>
<evidence type="ECO:0000256" key="12">
    <source>
        <dbReference type="ARBA" id="ARBA00023002"/>
    </source>
</evidence>
<dbReference type="InterPro" id="IPR016167">
    <property type="entry name" value="FAD-bd_PCMH_sub1"/>
</dbReference>
<dbReference type="PROSITE" id="PS51387">
    <property type="entry name" value="FAD_PCMH"/>
    <property type="match status" value="1"/>
</dbReference>
<comment type="similarity">
    <text evidence="16">Belongs to the MurB family.</text>
</comment>
<dbReference type="GO" id="GO:0051301">
    <property type="term" value="P:cell division"/>
    <property type="evidence" value="ECO:0007669"/>
    <property type="project" value="UniProtKB-KW"/>
</dbReference>
<protein>
    <recommendedName>
        <fullName evidence="16">UDP-N-acetylenolpyruvoylglucosamine reductase</fullName>
        <ecNumber evidence="16">1.3.1.98</ecNumber>
    </recommendedName>
    <alternativeName>
        <fullName evidence="16">UDP-N-acetylmuramate dehydrogenase</fullName>
    </alternativeName>
</protein>
<keyword evidence="9 16" id="KW-0521">NADP</keyword>
<dbReference type="PANTHER" id="PTHR21071:SF4">
    <property type="entry name" value="UDP-N-ACETYLENOLPYRUVOYLGLUCOSAMINE REDUCTASE"/>
    <property type="match status" value="1"/>
</dbReference>
<comment type="pathway">
    <text evidence="4 16">Cell wall biogenesis; peptidoglycan biosynthesis.</text>
</comment>
<keyword evidence="13 16" id="KW-0131">Cell cycle</keyword>
<comment type="subcellular location">
    <subcellularLocation>
        <location evidence="3 16">Cytoplasm</location>
    </subcellularLocation>
</comment>
<evidence type="ECO:0000256" key="2">
    <source>
        <dbReference type="ARBA" id="ARBA00003921"/>
    </source>
</evidence>
<keyword evidence="7 16" id="KW-0285">Flavoprotein</keyword>
<dbReference type="Gene3D" id="3.90.78.10">
    <property type="entry name" value="UDP-N-acetylenolpyruvoylglucosamine reductase, C-terminal domain"/>
    <property type="match status" value="1"/>
</dbReference>
<dbReference type="HAMAP" id="MF_00037">
    <property type="entry name" value="MurB"/>
    <property type="match status" value="1"/>
</dbReference>
<dbReference type="InterPro" id="IPR036318">
    <property type="entry name" value="FAD-bd_PCMH-like_sf"/>
</dbReference>
<keyword evidence="11 16" id="KW-0573">Peptidoglycan synthesis</keyword>
<evidence type="ECO:0000256" key="11">
    <source>
        <dbReference type="ARBA" id="ARBA00022984"/>
    </source>
</evidence>
<dbReference type="Gene3D" id="3.30.43.10">
    <property type="entry name" value="Uridine Diphospho-n-acetylenolpyruvylglucosamine Reductase, domain 2"/>
    <property type="match status" value="1"/>
</dbReference>
<dbReference type="InterPro" id="IPR003170">
    <property type="entry name" value="MurB"/>
</dbReference>
<evidence type="ECO:0000256" key="8">
    <source>
        <dbReference type="ARBA" id="ARBA00022827"/>
    </source>
</evidence>
<evidence type="ECO:0000256" key="1">
    <source>
        <dbReference type="ARBA" id="ARBA00001974"/>
    </source>
</evidence>
<keyword evidence="10 16" id="KW-0133">Cell shape</keyword>
<sequence>MTAVAPVRRIPMSRLTTLGVGGEAEVWSVGTLEELREATAQPYRVLGGGSNLVVADAGLGERVIKLVGGYAEADLERDPQLSDEHVYVTGWIGAGKALPALVRTLQKRGLSGLEGLVGIPAAVGGAVWMNAGTRFGEMFDALHSLEVYYRGEVRVYAPDAFPHRYRSSGLPQGAVVTRVRLRLTPSTPEEVEARMQGADLARKGQPKARTAGCAFKNPPGESAGRLIDRAGLKGTRVGNAMISHEHGNFVINLGGATAEDVITLLRTVQEKLGLPLEWEYELWE</sequence>
<name>A0A841HWV8_9DEIO</name>
<dbReference type="GO" id="GO:0008360">
    <property type="term" value="P:regulation of cell shape"/>
    <property type="evidence" value="ECO:0007669"/>
    <property type="project" value="UniProtKB-KW"/>
</dbReference>
<evidence type="ECO:0000256" key="14">
    <source>
        <dbReference type="ARBA" id="ARBA00023316"/>
    </source>
</evidence>
<dbReference type="SUPFAM" id="SSF56176">
    <property type="entry name" value="FAD-binding/transporter-associated domain-like"/>
    <property type="match status" value="1"/>
</dbReference>